<dbReference type="SUPFAM" id="SSF52343">
    <property type="entry name" value="Ferredoxin reductase-like, C-terminal NADP-linked domain"/>
    <property type="match status" value="1"/>
</dbReference>
<dbReference type="InterPro" id="IPR001709">
    <property type="entry name" value="Flavoprot_Pyr_Nucl_cyt_Rdtase"/>
</dbReference>
<dbReference type="AlphaFoldDB" id="A0A1S9RVT4"/>
<dbReference type="InterPro" id="IPR017938">
    <property type="entry name" value="Riboflavin_synthase-like_b-brl"/>
</dbReference>
<evidence type="ECO:0000256" key="19">
    <source>
        <dbReference type="ARBA" id="ARBA00023797"/>
    </source>
</evidence>
<name>A0A1S9RVT4_PENBI</name>
<evidence type="ECO:0000259" key="22">
    <source>
        <dbReference type="PROSITE" id="PS51384"/>
    </source>
</evidence>
<keyword evidence="7" id="KW-0496">Mitochondrion</keyword>
<dbReference type="InterPro" id="IPR001433">
    <property type="entry name" value="OxRdtase_FAD/NAD-bd"/>
</dbReference>
<comment type="caution">
    <text evidence="23">The sequence shown here is derived from an EMBL/GenBank/DDBJ whole genome shotgun (WGS) entry which is preliminary data.</text>
</comment>
<dbReference type="InterPro" id="IPR023173">
    <property type="entry name" value="NADPH_Cyt_P450_Rdtase_alpha"/>
</dbReference>
<reference evidence="24" key="1">
    <citation type="submission" date="2015-09" db="EMBL/GenBank/DDBJ databases">
        <authorList>
            <person name="Fill T.P."/>
            <person name="Baretta J.F."/>
            <person name="de Almeida L.G."/>
            <person name="Rocha M."/>
            <person name="de Souza D.H."/>
            <person name="Malavazi I."/>
            <person name="Cerdeira L.T."/>
            <person name="Hong H."/>
            <person name="Samborskyy M."/>
            <person name="de Vasconcelos A.T."/>
            <person name="Leadlay P."/>
            <person name="Rodrigues-Filho E."/>
        </authorList>
    </citation>
    <scope>NUCLEOTIDE SEQUENCE [LARGE SCALE GENOMIC DNA]</scope>
    <source>
        <strain evidence="24">LaBioMMi 136</strain>
    </source>
</reference>
<keyword evidence="13" id="KW-0560">Oxidoreductase</keyword>
<dbReference type="PANTHER" id="PTHR19384">
    <property type="entry name" value="NITRIC OXIDE SYNTHASE-RELATED"/>
    <property type="match status" value="1"/>
</dbReference>
<keyword evidence="7" id="KW-1000">Mitochondrion outer membrane</keyword>
<dbReference type="GO" id="GO:0010181">
    <property type="term" value="F:FMN binding"/>
    <property type="evidence" value="ECO:0007669"/>
    <property type="project" value="InterPro"/>
</dbReference>
<dbReference type="GO" id="GO:0005829">
    <property type="term" value="C:cytosol"/>
    <property type="evidence" value="ECO:0007669"/>
    <property type="project" value="TreeGrafter"/>
</dbReference>
<keyword evidence="18" id="KW-0753">Steroid metabolism</keyword>
<dbReference type="Gene3D" id="3.40.50.80">
    <property type="entry name" value="Nucleotide-binding domain of ferredoxin-NADP reductase (FNR) module"/>
    <property type="match status" value="1"/>
</dbReference>
<dbReference type="EC" id="1.6.2.4" evidence="19"/>
<dbReference type="Pfam" id="PF00258">
    <property type="entry name" value="Flavodoxin_1"/>
    <property type="match status" value="1"/>
</dbReference>
<accession>A0A1S9RVT4</accession>
<dbReference type="Pfam" id="PF00667">
    <property type="entry name" value="FAD_binding_1"/>
    <property type="match status" value="1"/>
</dbReference>
<comment type="cofactor">
    <cofactor evidence="1">
        <name>FMN</name>
        <dbReference type="ChEBI" id="CHEBI:58210"/>
    </cofactor>
</comment>
<keyword evidence="3" id="KW-0444">Lipid biosynthesis</keyword>
<evidence type="ECO:0000256" key="15">
    <source>
        <dbReference type="ARBA" id="ARBA00023098"/>
    </source>
</evidence>
<dbReference type="SUPFAM" id="SSF52218">
    <property type="entry name" value="Flavoproteins"/>
    <property type="match status" value="1"/>
</dbReference>
<proteinExistence type="predicted"/>
<keyword evidence="16" id="KW-0472">Membrane</keyword>
<evidence type="ECO:0000256" key="10">
    <source>
        <dbReference type="ARBA" id="ARBA00022857"/>
    </source>
</evidence>
<dbReference type="EMBL" id="LJBN01000104">
    <property type="protein sequence ID" value="OOQ89653.1"/>
    <property type="molecule type" value="Genomic_DNA"/>
</dbReference>
<dbReference type="PROSITE" id="PS50902">
    <property type="entry name" value="FLAVODOXIN_LIKE"/>
    <property type="match status" value="1"/>
</dbReference>
<evidence type="ECO:0000256" key="11">
    <source>
        <dbReference type="ARBA" id="ARBA00022955"/>
    </source>
</evidence>
<sequence length="723" mass="81661">MEMSTQQLAVPDVLVQGLSEACLRMRLGDWLVVLFLITASAFFFGDGKLWFKPDSHTYLMYVAPQKSGELKAPVRRTRDIGQRLQETGTDIAIFWASQSGVSERFAERLSREWRSRYALRTLVSDLSDYDPQHLATFPKDKLAVFLMSTYGEGDPPDNAVSFCSGLEKMHKKGTRLETLRYCAMGMGNKNYKHYNQVIKTLDKTLLGVGAHRIGLVGLADESQGTTEDSFMEWKDEILESLSDIITLQENQVTYEPSISISNTSVDPSLIYLGEPSEKELRGIKDKVAYNRHNPYSASIVQSLQLSSLTDRVCVHMEFDLSAVPALRYQTGDHLAVWPINPDSEVNRLLRLLDLDDEQQRKQPIVLSVRGGSTSKCGLPSPTTRETLLKYYLEIGALVSREFLLILSQYAPTDLAKATLLRLGNSKDDFRREVAAHFLSVGKVMERIEPNTKWTAVPFSLLVESFNRIQPRSYSISSSPLKQPRRPSITLVVNKRHIPTLPSHGDNMFFGLTTNYLLAHHQKCSVGGSPGDPLEGPSYDLQGPRQKLHGGKVYIHVNRSTFKLPPNLETPVIMVAAGTGIAPFRGFMQERSRLAELGKPVGKMILLFGCRDHTADYLYREEWQDYEVRFGDWFKMVPAFSRLQGQRKCYVQDVLLEQRDTVLPLILDQGAAFYICGSATMATEVRKRLVEMIARAKNQSPEEADAMIKVKMKKARLYHEDVWS</sequence>
<dbReference type="InterPro" id="IPR001094">
    <property type="entry name" value="Flavdoxin-like"/>
</dbReference>
<dbReference type="InterPro" id="IPR029039">
    <property type="entry name" value="Flavoprotein-like_sf"/>
</dbReference>
<keyword evidence="6" id="KW-0812">Transmembrane</keyword>
<evidence type="ECO:0000256" key="18">
    <source>
        <dbReference type="ARBA" id="ARBA00023221"/>
    </source>
</evidence>
<evidence type="ECO:0000256" key="16">
    <source>
        <dbReference type="ARBA" id="ARBA00023136"/>
    </source>
</evidence>
<keyword evidence="4" id="KW-0285">Flavoprotein</keyword>
<evidence type="ECO:0000256" key="9">
    <source>
        <dbReference type="ARBA" id="ARBA00022827"/>
    </source>
</evidence>
<keyword evidence="15" id="KW-0443">Lipid metabolism</keyword>
<evidence type="ECO:0000256" key="17">
    <source>
        <dbReference type="ARBA" id="ARBA00023166"/>
    </source>
</evidence>
<dbReference type="PIRSF" id="PIRSF000208">
    <property type="entry name" value="P450R"/>
    <property type="match status" value="1"/>
</dbReference>
<dbReference type="SUPFAM" id="SSF63380">
    <property type="entry name" value="Riboflavin synthase domain-like"/>
    <property type="match status" value="1"/>
</dbReference>
<keyword evidence="14" id="KW-0756">Sterol biosynthesis</keyword>
<dbReference type="GO" id="GO:0016126">
    <property type="term" value="P:sterol biosynthetic process"/>
    <property type="evidence" value="ECO:0007669"/>
    <property type="project" value="UniProtKB-KW"/>
</dbReference>
<feature type="domain" description="Flavodoxin-like" evidence="21">
    <location>
        <begin position="91"/>
        <end position="238"/>
    </location>
</feature>
<dbReference type="InterPro" id="IPR023208">
    <property type="entry name" value="P450R"/>
</dbReference>
<dbReference type="Pfam" id="PF00175">
    <property type="entry name" value="NAD_binding_1"/>
    <property type="match status" value="1"/>
</dbReference>
<keyword evidence="12" id="KW-1133">Transmembrane helix</keyword>
<evidence type="ECO:0000256" key="4">
    <source>
        <dbReference type="ARBA" id="ARBA00022630"/>
    </source>
</evidence>
<evidence type="ECO:0000256" key="8">
    <source>
        <dbReference type="ARBA" id="ARBA00022824"/>
    </source>
</evidence>
<protein>
    <recommendedName>
        <fullName evidence="19">NADPH--hemoprotein reductase</fullName>
        <ecNumber evidence="19">1.6.2.4</ecNumber>
    </recommendedName>
</protein>
<dbReference type="Gene3D" id="3.40.50.360">
    <property type="match status" value="1"/>
</dbReference>
<evidence type="ECO:0000256" key="7">
    <source>
        <dbReference type="ARBA" id="ARBA00022787"/>
    </source>
</evidence>
<evidence type="ECO:0000256" key="3">
    <source>
        <dbReference type="ARBA" id="ARBA00022516"/>
    </source>
</evidence>
<feature type="domain" description="FAD-binding FR-type" evidence="22">
    <location>
        <begin position="292"/>
        <end position="564"/>
    </location>
</feature>
<comment type="catalytic activity">
    <reaction evidence="20">
        <text>2 oxidized [cytochrome P450] + NADPH = 2 reduced [cytochrome P450] + NADP(+) + H(+)</text>
        <dbReference type="Rhea" id="RHEA:24040"/>
        <dbReference type="Rhea" id="RHEA-COMP:14627"/>
        <dbReference type="Rhea" id="RHEA-COMP:14628"/>
        <dbReference type="ChEBI" id="CHEBI:15378"/>
        <dbReference type="ChEBI" id="CHEBI:55376"/>
        <dbReference type="ChEBI" id="CHEBI:57783"/>
        <dbReference type="ChEBI" id="CHEBI:58349"/>
        <dbReference type="ChEBI" id="CHEBI:60344"/>
        <dbReference type="EC" id="1.6.2.4"/>
    </reaction>
</comment>
<dbReference type="InterPro" id="IPR003097">
    <property type="entry name" value="CysJ-like_FAD-binding"/>
</dbReference>
<dbReference type="InterPro" id="IPR039261">
    <property type="entry name" value="FNR_nucleotide-bd"/>
</dbReference>
<keyword evidence="5" id="KW-0288">FMN</keyword>
<evidence type="ECO:0000256" key="14">
    <source>
        <dbReference type="ARBA" id="ARBA00023011"/>
    </source>
</evidence>
<dbReference type="Proteomes" id="UP000190744">
    <property type="component" value="Unassembled WGS sequence"/>
</dbReference>
<dbReference type="InterPro" id="IPR008254">
    <property type="entry name" value="Flavodoxin/NO_synth"/>
</dbReference>
<dbReference type="InterPro" id="IPR017927">
    <property type="entry name" value="FAD-bd_FR_type"/>
</dbReference>
<evidence type="ECO:0000256" key="6">
    <source>
        <dbReference type="ARBA" id="ARBA00022692"/>
    </source>
</evidence>
<keyword evidence="8" id="KW-0256">Endoplasmic reticulum</keyword>
<dbReference type="Gene3D" id="2.40.30.10">
    <property type="entry name" value="Translation factors"/>
    <property type="match status" value="2"/>
</dbReference>
<keyword evidence="9" id="KW-0274">FAD</keyword>
<organism evidence="23 24">
    <name type="scientific">Penicillium brasilianum</name>
    <dbReference type="NCBI Taxonomy" id="104259"/>
    <lineage>
        <taxon>Eukaryota</taxon>
        <taxon>Fungi</taxon>
        <taxon>Dikarya</taxon>
        <taxon>Ascomycota</taxon>
        <taxon>Pezizomycotina</taxon>
        <taxon>Eurotiomycetes</taxon>
        <taxon>Eurotiomycetidae</taxon>
        <taxon>Eurotiales</taxon>
        <taxon>Aspergillaceae</taxon>
        <taxon>Penicillium</taxon>
    </lineage>
</organism>
<dbReference type="GO" id="GO:0003958">
    <property type="term" value="F:NADPH-hemoprotein reductase activity"/>
    <property type="evidence" value="ECO:0007669"/>
    <property type="project" value="UniProtKB-EC"/>
</dbReference>
<dbReference type="PROSITE" id="PS51384">
    <property type="entry name" value="FAD_FR"/>
    <property type="match status" value="1"/>
</dbReference>
<evidence type="ECO:0000256" key="13">
    <source>
        <dbReference type="ARBA" id="ARBA00023002"/>
    </source>
</evidence>
<dbReference type="PANTHER" id="PTHR19384:SF108">
    <property type="entry name" value="NADPH--CYTOCHROME P450 REDUCTASE"/>
    <property type="match status" value="1"/>
</dbReference>
<keyword evidence="17" id="KW-1207">Sterol metabolism</keyword>
<keyword evidence="11" id="KW-0752">Steroid biosynthesis</keyword>
<evidence type="ECO:0000256" key="1">
    <source>
        <dbReference type="ARBA" id="ARBA00001917"/>
    </source>
</evidence>
<dbReference type="Gene3D" id="1.20.990.10">
    <property type="entry name" value="NADPH-cytochrome p450 Reductase, Chain A, domain 3"/>
    <property type="match status" value="1"/>
</dbReference>
<gene>
    <name evidence="23" type="primary">cprA</name>
    <name evidence="23" type="ORF">PEBR_07378</name>
</gene>
<evidence type="ECO:0000259" key="21">
    <source>
        <dbReference type="PROSITE" id="PS50902"/>
    </source>
</evidence>
<evidence type="ECO:0000256" key="12">
    <source>
        <dbReference type="ARBA" id="ARBA00022989"/>
    </source>
</evidence>
<evidence type="ECO:0000256" key="5">
    <source>
        <dbReference type="ARBA" id="ARBA00022643"/>
    </source>
</evidence>
<dbReference type="PRINTS" id="PR00369">
    <property type="entry name" value="FLAVODOXIN"/>
</dbReference>
<dbReference type="GO" id="GO:0050660">
    <property type="term" value="F:flavin adenine dinucleotide binding"/>
    <property type="evidence" value="ECO:0007669"/>
    <property type="project" value="TreeGrafter"/>
</dbReference>
<evidence type="ECO:0000256" key="2">
    <source>
        <dbReference type="ARBA" id="ARBA00001974"/>
    </source>
</evidence>
<evidence type="ECO:0000313" key="23">
    <source>
        <dbReference type="EMBL" id="OOQ89653.1"/>
    </source>
</evidence>
<evidence type="ECO:0000256" key="20">
    <source>
        <dbReference type="ARBA" id="ARBA00049342"/>
    </source>
</evidence>
<keyword evidence="10" id="KW-0521">NADP</keyword>
<dbReference type="PRINTS" id="PR00371">
    <property type="entry name" value="FPNCR"/>
</dbReference>
<comment type="cofactor">
    <cofactor evidence="2">
        <name>FAD</name>
        <dbReference type="ChEBI" id="CHEBI:57692"/>
    </cofactor>
</comment>
<evidence type="ECO:0000313" key="24">
    <source>
        <dbReference type="Proteomes" id="UP000190744"/>
    </source>
</evidence>